<feature type="transmembrane region" description="Helical" evidence="6">
    <location>
        <begin position="44"/>
        <end position="63"/>
    </location>
</feature>
<reference evidence="8 9" key="1">
    <citation type="journal article" date="2018" name="Int. J. Syst. Evol. Microbiol.">
        <title>Planococcus salinus sp. nov., a moderately halophilic bacterium isolated from a saline-alkali soil.</title>
        <authorList>
            <person name="Gan L."/>
        </authorList>
    </citation>
    <scope>NUCLEOTIDE SEQUENCE [LARGE SCALE GENOMIC DNA]</scope>
    <source>
        <strain evidence="8 9">LCB217</strain>
    </source>
</reference>
<dbReference type="Proteomes" id="UP000275473">
    <property type="component" value="Unassembled WGS sequence"/>
</dbReference>
<dbReference type="GO" id="GO:0005886">
    <property type="term" value="C:plasma membrane"/>
    <property type="evidence" value="ECO:0007669"/>
    <property type="project" value="TreeGrafter"/>
</dbReference>
<keyword evidence="4 6" id="KW-1133">Transmembrane helix</keyword>
<name>A0A3M8PAW1_9BACL</name>
<protein>
    <submittedName>
        <fullName evidence="8">GtrA family protein</fullName>
    </submittedName>
</protein>
<comment type="similarity">
    <text evidence="2">Belongs to the GtrA family.</text>
</comment>
<feature type="transmembrane region" description="Helical" evidence="6">
    <location>
        <begin position="122"/>
        <end position="141"/>
    </location>
</feature>
<evidence type="ECO:0000256" key="1">
    <source>
        <dbReference type="ARBA" id="ARBA00004141"/>
    </source>
</evidence>
<feature type="domain" description="GtrA/DPMS transmembrane" evidence="7">
    <location>
        <begin position="15"/>
        <end position="141"/>
    </location>
</feature>
<sequence>MKNSRKKRAPHQRLQFSIIGLANAAVDIGSLNLLLFLFPTDDRSTLLLFNTVAYILAIINSYVWNSIFTFREAAKGSAKERIKFILQGLLSLGINNGVFLLFNGLLQFFGIPVWIRHNLAKGVAMFCSFAASYLMMKYLVFKGSARKNPEK</sequence>
<feature type="transmembrane region" description="Helical" evidence="6">
    <location>
        <begin position="84"/>
        <end position="102"/>
    </location>
</feature>
<evidence type="ECO:0000256" key="5">
    <source>
        <dbReference type="ARBA" id="ARBA00023136"/>
    </source>
</evidence>
<comment type="caution">
    <text evidence="8">The sequence shown here is derived from an EMBL/GenBank/DDBJ whole genome shotgun (WGS) entry which is preliminary data.</text>
</comment>
<dbReference type="GO" id="GO:0000271">
    <property type="term" value="P:polysaccharide biosynthetic process"/>
    <property type="evidence" value="ECO:0007669"/>
    <property type="project" value="InterPro"/>
</dbReference>
<evidence type="ECO:0000256" key="3">
    <source>
        <dbReference type="ARBA" id="ARBA00022692"/>
    </source>
</evidence>
<dbReference type="PANTHER" id="PTHR38459:SF1">
    <property type="entry name" value="PROPHAGE BACTOPRENOL-LINKED GLUCOSE TRANSLOCASE HOMOLOG"/>
    <property type="match status" value="1"/>
</dbReference>
<dbReference type="Pfam" id="PF04138">
    <property type="entry name" value="GtrA_DPMS_TM"/>
    <property type="match status" value="1"/>
</dbReference>
<dbReference type="RefSeq" id="WP_123163587.1">
    <property type="nucleotide sequence ID" value="NZ_RIAX01000001.1"/>
</dbReference>
<keyword evidence="5 6" id="KW-0472">Membrane</keyword>
<dbReference type="AlphaFoldDB" id="A0A3M8PAW1"/>
<evidence type="ECO:0000313" key="9">
    <source>
        <dbReference type="Proteomes" id="UP000275473"/>
    </source>
</evidence>
<keyword evidence="9" id="KW-1185">Reference proteome</keyword>
<keyword evidence="3 6" id="KW-0812">Transmembrane</keyword>
<evidence type="ECO:0000259" key="7">
    <source>
        <dbReference type="Pfam" id="PF04138"/>
    </source>
</evidence>
<feature type="transmembrane region" description="Helical" evidence="6">
    <location>
        <begin position="16"/>
        <end position="38"/>
    </location>
</feature>
<proteinExistence type="inferred from homology"/>
<dbReference type="OrthoDB" id="9812049at2"/>
<dbReference type="PANTHER" id="PTHR38459">
    <property type="entry name" value="PROPHAGE BACTOPRENOL-LINKED GLUCOSE TRANSLOCASE HOMOLOG"/>
    <property type="match status" value="1"/>
</dbReference>
<evidence type="ECO:0000256" key="6">
    <source>
        <dbReference type="SAM" id="Phobius"/>
    </source>
</evidence>
<dbReference type="InterPro" id="IPR007267">
    <property type="entry name" value="GtrA_DPMS_TM"/>
</dbReference>
<comment type="subcellular location">
    <subcellularLocation>
        <location evidence="1">Membrane</location>
        <topology evidence="1">Multi-pass membrane protein</topology>
    </subcellularLocation>
</comment>
<evidence type="ECO:0000256" key="2">
    <source>
        <dbReference type="ARBA" id="ARBA00009399"/>
    </source>
</evidence>
<accession>A0A3M8PAW1</accession>
<dbReference type="EMBL" id="RIAX01000001">
    <property type="protein sequence ID" value="RNF40837.1"/>
    <property type="molecule type" value="Genomic_DNA"/>
</dbReference>
<evidence type="ECO:0000256" key="4">
    <source>
        <dbReference type="ARBA" id="ARBA00022989"/>
    </source>
</evidence>
<gene>
    <name evidence="8" type="ORF">EEX84_00325</name>
</gene>
<evidence type="ECO:0000313" key="8">
    <source>
        <dbReference type="EMBL" id="RNF40837.1"/>
    </source>
</evidence>
<dbReference type="InterPro" id="IPR051401">
    <property type="entry name" value="GtrA_CellWall_Glycosyl"/>
</dbReference>
<organism evidence="8 9">
    <name type="scientific">Planococcus salinus</name>
    <dbReference type="NCBI Taxonomy" id="1848460"/>
    <lineage>
        <taxon>Bacteria</taxon>
        <taxon>Bacillati</taxon>
        <taxon>Bacillota</taxon>
        <taxon>Bacilli</taxon>
        <taxon>Bacillales</taxon>
        <taxon>Caryophanaceae</taxon>
        <taxon>Planococcus</taxon>
    </lineage>
</organism>